<reference evidence="1 2" key="1">
    <citation type="submission" date="2024-01" db="EMBL/GenBank/DDBJ databases">
        <title>The genomes of 5 underutilized Papilionoideae crops provide insights into root nodulation and disease resistanc.</title>
        <authorList>
            <person name="Jiang F."/>
        </authorList>
    </citation>
    <scope>NUCLEOTIDE SEQUENCE [LARGE SCALE GENOMIC DNA]</scope>
    <source>
        <strain evidence="1">LVBAO_FW01</strain>
        <tissue evidence="1">Leaves</tissue>
    </source>
</reference>
<evidence type="ECO:0000313" key="2">
    <source>
        <dbReference type="Proteomes" id="UP001367508"/>
    </source>
</evidence>
<sequence length="67" mass="7297">MVHEQGSPGFDGLRLQKPVILPLSRARGSRCSVKPASRSALSFRDNETYAFAQVSEIHSQLGTGRPT</sequence>
<name>A0AAN9N3B9_CANGL</name>
<dbReference type="AlphaFoldDB" id="A0AAN9N3B9"/>
<accession>A0AAN9N3B9</accession>
<evidence type="ECO:0000313" key="1">
    <source>
        <dbReference type="EMBL" id="KAK7363187.1"/>
    </source>
</evidence>
<organism evidence="1 2">
    <name type="scientific">Canavalia gladiata</name>
    <name type="common">Sword bean</name>
    <name type="synonym">Dolichos gladiatus</name>
    <dbReference type="NCBI Taxonomy" id="3824"/>
    <lineage>
        <taxon>Eukaryota</taxon>
        <taxon>Viridiplantae</taxon>
        <taxon>Streptophyta</taxon>
        <taxon>Embryophyta</taxon>
        <taxon>Tracheophyta</taxon>
        <taxon>Spermatophyta</taxon>
        <taxon>Magnoliopsida</taxon>
        <taxon>eudicotyledons</taxon>
        <taxon>Gunneridae</taxon>
        <taxon>Pentapetalae</taxon>
        <taxon>rosids</taxon>
        <taxon>fabids</taxon>
        <taxon>Fabales</taxon>
        <taxon>Fabaceae</taxon>
        <taxon>Papilionoideae</taxon>
        <taxon>50 kb inversion clade</taxon>
        <taxon>NPAAA clade</taxon>
        <taxon>indigoferoid/millettioid clade</taxon>
        <taxon>Phaseoleae</taxon>
        <taxon>Canavalia</taxon>
    </lineage>
</organism>
<dbReference type="EMBL" id="JAYMYQ010000001">
    <property type="protein sequence ID" value="KAK7363187.1"/>
    <property type="molecule type" value="Genomic_DNA"/>
</dbReference>
<gene>
    <name evidence="1" type="ORF">VNO77_05318</name>
</gene>
<dbReference type="AntiFam" id="ANF00039">
    <property type="entry name" value="Antisense to SRP RNA"/>
</dbReference>
<keyword evidence="2" id="KW-1185">Reference proteome</keyword>
<dbReference type="Proteomes" id="UP001367508">
    <property type="component" value="Unassembled WGS sequence"/>
</dbReference>
<comment type="caution">
    <text evidence="1">The sequence shown here is derived from an EMBL/GenBank/DDBJ whole genome shotgun (WGS) entry which is preliminary data.</text>
</comment>
<protein>
    <submittedName>
        <fullName evidence="1">Uncharacterized protein</fullName>
    </submittedName>
</protein>
<proteinExistence type="predicted"/>